<dbReference type="InterPro" id="IPR023375">
    <property type="entry name" value="ADC_dom_sf"/>
</dbReference>
<sequence>MKSKEIINSTSHRPWEIPKGSWKFYQEWNRAIFLHWEVELSELEKHIPKDLEIDLFEGKPWVSVVAFTMENIRPKYTPSFSPISNFDEINIRTYVKSQGKSGVYFLSIEGGTKLSCKIAKAISELPYRYSKMKRLEGHYSARNNTSKDQLTIDFSIEERLEDKQPIDYWLTERYALFQDTNDYINAFEIHHLEWDIQNMKLKTFEFDYPKFNRFIKNEPHRIHYSKGVKVFAWGKNKRKKLS</sequence>
<reference evidence="1 2" key="1">
    <citation type="submission" date="2017-06" db="EMBL/GenBank/DDBJ databases">
        <authorList>
            <person name="Kim H.J."/>
            <person name="Triplett B.A."/>
        </authorList>
    </citation>
    <scope>NUCLEOTIDE SEQUENCE [LARGE SCALE GENOMIC DNA]</scope>
    <source>
        <strain evidence="1 2">DSM 25597</strain>
    </source>
</reference>
<gene>
    <name evidence="1" type="ORF">SAMN06265376_11282</name>
</gene>
<evidence type="ECO:0000313" key="1">
    <source>
        <dbReference type="EMBL" id="SNS36446.1"/>
    </source>
</evidence>
<dbReference type="RefSeq" id="WP_089373936.1">
    <property type="nucleotide sequence ID" value="NZ_BMEP01000011.1"/>
</dbReference>
<dbReference type="PANTHER" id="PTHR39186:SF1">
    <property type="entry name" value="DUF2071 DOMAIN-CONTAINING PROTEIN"/>
    <property type="match status" value="1"/>
</dbReference>
<evidence type="ECO:0000313" key="2">
    <source>
        <dbReference type="Proteomes" id="UP000198379"/>
    </source>
</evidence>
<keyword evidence="2" id="KW-1185">Reference proteome</keyword>
<evidence type="ECO:0008006" key="3">
    <source>
        <dbReference type="Google" id="ProtNLM"/>
    </source>
</evidence>
<dbReference type="Proteomes" id="UP000198379">
    <property type="component" value="Unassembled WGS sequence"/>
</dbReference>
<dbReference type="Pfam" id="PF09844">
    <property type="entry name" value="DUF2071"/>
    <property type="match status" value="1"/>
</dbReference>
<protein>
    <recommendedName>
        <fullName evidence="3">DUF2071 domain-containing protein</fullName>
    </recommendedName>
</protein>
<proteinExistence type="predicted"/>
<dbReference type="PANTHER" id="PTHR39186">
    <property type="entry name" value="DUF2071 FAMILY PROTEIN"/>
    <property type="match status" value="1"/>
</dbReference>
<accession>A0A239DVD9</accession>
<dbReference type="InterPro" id="IPR018644">
    <property type="entry name" value="DUF2071"/>
</dbReference>
<dbReference type="OrthoDB" id="1421826at2"/>
<name>A0A239DVD9_9FLAO</name>
<dbReference type="EMBL" id="FZNY01000012">
    <property type="protein sequence ID" value="SNS36446.1"/>
    <property type="molecule type" value="Genomic_DNA"/>
</dbReference>
<dbReference type="SUPFAM" id="SSF160104">
    <property type="entry name" value="Acetoacetate decarboxylase-like"/>
    <property type="match status" value="1"/>
</dbReference>
<organism evidence="1 2">
    <name type="scientific">Dokdonia pacifica</name>
    <dbReference type="NCBI Taxonomy" id="1627892"/>
    <lineage>
        <taxon>Bacteria</taxon>
        <taxon>Pseudomonadati</taxon>
        <taxon>Bacteroidota</taxon>
        <taxon>Flavobacteriia</taxon>
        <taxon>Flavobacteriales</taxon>
        <taxon>Flavobacteriaceae</taxon>
        <taxon>Dokdonia</taxon>
    </lineage>
</organism>
<dbReference type="AlphaFoldDB" id="A0A239DVD9"/>